<dbReference type="Pfam" id="PF07562">
    <property type="entry name" value="NCD3G"/>
    <property type="match status" value="1"/>
</dbReference>
<dbReference type="STRING" id="372326.A0A1V4JU62"/>
<sequence length="251" mass="27536">MVNWWNPMANWDLQGQSVDPQWSIGGTSMVNWDLHGQLGPAIFNWWDPMVNWDLPSQLAESLDWGTNSSSPPPSVCSLPCGRGEKKTPVKGVPCCWHCEACRGYLYRADVHTCQPCPAHLRPTPDHTSCRPTPVLRLRWGDPLAAVPLALATLGLVATAVVLVTFVKHHETPIVKASGRELSYVLLVGIAMVYGITFVMVAEPGVGVCAVRRLFLGAGMTLSYAALLTKTNRIYRIFEQGLRGTLGLMLET</sequence>
<dbReference type="InterPro" id="IPR038550">
    <property type="entry name" value="GPCR_3_9-Cys_sf"/>
</dbReference>
<keyword evidence="14" id="KW-1185">Reference proteome</keyword>
<dbReference type="Proteomes" id="UP000190648">
    <property type="component" value="Unassembled WGS sequence"/>
</dbReference>
<keyword evidence="5 11" id="KW-1133">Transmembrane helix</keyword>
<dbReference type="AlphaFoldDB" id="A0A1V4JU62"/>
<keyword evidence="6" id="KW-0297">G-protein coupled receptor</keyword>
<protein>
    <recommendedName>
        <fullName evidence="12">G-protein coupled receptors family 3 profile domain-containing protein</fullName>
    </recommendedName>
</protein>
<dbReference type="InterPro" id="IPR017978">
    <property type="entry name" value="GPCR_3_C"/>
</dbReference>
<comment type="similarity">
    <text evidence="2">Belongs to the G-protein coupled receptor 3 family.</text>
</comment>
<keyword evidence="7 11" id="KW-0472">Membrane</keyword>
<proteinExistence type="inferred from homology"/>
<dbReference type="PRINTS" id="PR00248">
    <property type="entry name" value="GPCRMGR"/>
</dbReference>
<evidence type="ECO:0000256" key="4">
    <source>
        <dbReference type="ARBA" id="ARBA00022692"/>
    </source>
</evidence>
<dbReference type="OrthoDB" id="425344at2759"/>
<evidence type="ECO:0000256" key="10">
    <source>
        <dbReference type="ARBA" id="ARBA00023224"/>
    </source>
</evidence>
<evidence type="ECO:0000256" key="6">
    <source>
        <dbReference type="ARBA" id="ARBA00023040"/>
    </source>
</evidence>
<dbReference type="FunFam" id="2.10.50.30:FF:000001">
    <property type="entry name" value="metabotropic glutamate receptor 1"/>
    <property type="match status" value="1"/>
</dbReference>
<evidence type="ECO:0000256" key="7">
    <source>
        <dbReference type="ARBA" id="ARBA00023136"/>
    </source>
</evidence>
<dbReference type="EMBL" id="LSYS01006495">
    <property type="protein sequence ID" value="OPJ75227.1"/>
    <property type="molecule type" value="Genomic_DNA"/>
</dbReference>
<dbReference type="Pfam" id="PF00003">
    <property type="entry name" value="7tm_3"/>
    <property type="match status" value="1"/>
</dbReference>
<evidence type="ECO:0000256" key="8">
    <source>
        <dbReference type="ARBA" id="ARBA00023170"/>
    </source>
</evidence>
<evidence type="ECO:0000256" key="3">
    <source>
        <dbReference type="ARBA" id="ARBA00022475"/>
    </source>
</evidence>
<reference evidence="13 14" key="1">
    <citation type="submission" date="2016-02" db="EMBL/GenBank/DDBJ databases">
        <title>Band-tailed pigeon sequencing and assembly.</title>
        <authorList>
            <person name="Soares A.E."/>
            <person name="Novak B.J."/>
            <person name="Rice E.S."/>
            <person name="O'Connell B."/>
            <person name="Chang D."/>
            <person name="Weber S."/>
            <person name="Shapiro B."/>
        </authorList>
    </citation>
    <scope>NUCLEOTIDE SEQUENCE [LARGE SCALE GENOMIC DNA]</scope>
    <source>
        <strain evidence="13">BTP2013</strain>
        <tissue evidence="13">Blood</tissue>
    </source>
</reference>
<organism evidence="13 14">
    <name type="scientific">Patagioenas fasciata monilis</name>
    <dbReference type="NCBI Taxonomy" id="372326"/>
    <lineage>
        <taxon>Eukaryota</taxon>
        <taxon>Metazoa</taxon>
        <taxon>Chordata</taxon>
        <taxon>Craniata</taxon>
        <taxon>Vertebrata</taxon>
        <taxon>Euteleostomi</taxon>
        <taxon>Archelosauria</taxon>
        <taxon>Archosauria</taxon>
        <taxon>Dinosauria</taxon>
        <taxon>Saurischia</taxon>
        <taxon>Theropoda</taxon>
        <taxon>Coelurosauria</taxon>
        <taxon>Aves</taxon>
        <taxon>Neognathae</taxon>
        <taxon>Neoaves</taxon>
        <taxon>Columbimorphae</taxon>
        <taxon>Columbiformes</taxon>
        <taxon>Columbidae</taxon>
        <taxon>Patagioenas</taxon>
    </lineage>
</organism>
<feature type="transmembrane region" description="Helical" evidence="11">
    <location>
        <begin position="143"/>
        <end position="163"/>
    </location>
</feature>
<evidence type="ECO:0000259" key="12">
    <source>
        <dbReference type="PROSITE" id="PS50259"/>
    </source>
</evidence>
<name>A0A1V4JU62_PATFA</name>
<evidence type="ECO:0000256" key="5">
    <source>
        <dbReference type="ARBA" id="ARBA00022989"/>
    </source>
</evidence>
<accession>A0A1V4JU62</accession>
<dbReference type="InterPro" id="IPR000337">
    <property type="entry name" value="GPCR_3"/>
</dbReference>
<dbReference type="Gene3D" id="2.10.50.30">
    <property type="entry name" value="GPCR, family 3, nine cysteines domain"/>
    <property type="match status" value="1"/>
</dbReference>
<feature type="transmembrane region" description="Helical" evidence="11">
    <location>
        <begin position="213"/>
        <end position="230"/>
    </location>
</feature>
<evidence type="ECO:0000256" key="9">
    <source>
        <dbReference type="ARBA" id="ARBA00023180"/>
    </source>
</evidence>
<dbReference type="GO" id="GO:0005886">
    <property type="term" value="C:plasma membrane"/>
    <property type="evidence" value="ECO:0007669"/>
    <property type="project" value="UniProtKB-SubCell"/>
</dbReference>
<dbReference type="PROSITE" id="PS00980">
    <property type="entry name" value="G_PROTEIN_RECEP_F3_2"/>
    <property type="match status" value="1"/>
</dbReference>
<dbReference type="PANTHER" id="PTHR24060">
    <property type="entry name" value="METABOTROPIC GLUTAMATE RECEPTOR"/>
    <property type="match status" value="1"/>
</dbReference>
<feature type="domain" description="G-protein coupled receptors family 3 profile" evidence="12">
    <location>
        <begin position="143"/>
        <end position="238"/>
    </location>
</feature>
<keyword evidence="10" id="KW-0807">Transducer</keyword>
<comment type="caution">
    <text evidence="13">The sequence shown here is derived from an EMBL/GenBank/DDBJ whole genome shotgun (WGS) entry which is preliminary data.</text>
</comment>
<evidence type="ECO:0000256" key="11">
    <source>
        <dbReference type="SAM" id="Phobius"/>
    </source>
</evidence>
<evidence type="ECO:0000256" key="2">
    <source>
        <dbReference type="ARBA" id="ARBA00007242"/>
    </source>
</evidence>
<comment type="subcellular location">
    <subcellularLocation>
        <location evidence="1">Cell membrane</location>
        <topology evidence="1">Multi-pass membrane protein</topology>
    </subcellularLocation>
</comment>
<keyword evidence="8" id="KW-0675">Receptor</keyword>
<keyword evidence="4 11" id="KW-0812">Transmembrane</keyword>
<dbReference type="PROSITE" id="PS50259">
    <property type="entry name" value="G_PROTEIN_RECEP_F3_4"/>
    <property type="match status" value="1"/>
</dbReference>
<evidence type="ECO:0000256" key="1">
    <source>
        <dbReference type="ARBA" id="ARBA00004651"/>
    </source>
</evidence>
<dbReference type="InterPro" id="IPR017979">
    <property type="entry name" value="GPCR_3_CS"/>
</dbReference>
<dbReference type="GO" id="GO:0004930">
    <property type="term" value="F:G protein-coupled receptor activity"/>
    <property type="evidence" value="ECO:0007669"/>
    <property type="project" value="UniProtKB-KW"/>
</dbReference>
<keyword evidence="3" id="KW-1003">Cell membrane</keyword>
<evidence type="ECO:0000313" key="13">
    <source>
        <dbReference type="EMBL" id="OPJ75227.1"/>
    </source>
</evidence>
<dbReference type="InterPro" id="IPR050726">
    <property type="entry name" value="mGluR"/>
</dbReference>
<gene>
    <name evidence="13" type="ORF">AV530_019230</name>
</gene>
<feature type="transmembrane region" description="Helical" evidence="11">
    <location>
        <begin position="183"/>
        <end position="201"/>
    </location>
</feature>
<evidence type="ECO:0000313" key="14">
    <source>
        <dbReference type="Proteomes" id="UP000190648"/>
    </source>
</evidence>
<keyword evidence="9" id="KW-0325">Glycoprotein</keyword>
<dbReference type="InterPro" id="IPR011500">
    <property type="entry name" value="GPCR_3_9-Cys_dom"/>
</dbReference>